<dbReference type="STRING" id="479433.Caci_5475"/>
<keyword evidence="2" id="KW-1185">Reference proteome</keyword>
<dbReference type="Proteomes" id="UP000000851">
    <property type="component" value="Chromosome"/>
</dbReference>
<dbReference type="OrthoDB" id="9814791at2"/>
<proteinExistence type="predicted"/>
<evidence type="ECO:0000313" key="2">
    <source>
        <dbReference type="Proteomes" id="UP000000851"/>
    </source>
</evidence>
<gene>
    <name evidence="1" type="ordered locus">Caci_5475</name>
</gene>
<organism evidence="1 2">
    <name type="scientific">Catenulispora acidiphila (strain DSM 44928 / JCM 14897 / NBRC 102108 / NRRL B-24433 / ID139908)</name>
    <dbReference type="NCBI Taxonomy" id="479433"/>
    <lineage>
        <taxon>Bacteria</taxon>
        <taxon>Bacillati</taxon>
        <taxon>Actinomycetota</taxon>
        <taxon>Actinomycetes</taxon>
        <taxon>Catenulisporales</taxon>
        <taxon>Catenulisporaceae</taxon>
        <taxon>Catenulispora</taxon>
    </lineage>
</organism>
<evidence type="ECO:0000313" key="1">
    <source>
        <dbReference type="EMBL" id="ACU74334.1"/>
    </source>
</evidence>
<dbReference type="RefSeq" id="WP_015794063.1">
    <property type="nucleotide sequence ID" value="NC_013131.1"/>
</dbReference>
<protein>
    <recommendedName>
        <fullName evidence="3">DUF1579 domain-containing protein</fullName>
    </recommendedName>
</protein>
<evidence type="ECO:0008006" key="3">
    <source>
        <dbReference type="Google" id="ProtNLM"/>
    </source>
</evidence>
<accession>C7Q9I8</accession>
<dbReference type="HOGENOM" id="CLU_112381_0_0_11"/>
<dbReference type="AlphaFoldDB" id="C7Q9I8"/>
<sequence length="173" mass="19681">MTTTENPIADGRHDFDFLAGTWKVEHRKLVAMADPHCTEWVEFEGVQWMRQTLGGLGNVDNLTIEKMPDGSRYEGMSLCLFDPESGQWSIWWASTIAPGRLDPPVKGRWTGTHGVFECSDTLEGTPIEVRLDWDAFDADTARWEQSFSFDGGQTWVHNWRMSFTRISHEALAA</sequence>
<reference evidence="1 2" key="1">
    <citation type="journal article" date="2009" name="Stand. Genomic Sci.">
        <title>Complete genome sequence of Catenulispora acidiphila type strain (ID 139908).</title>
        <authorList>
            <person name="Copeland A."/>
            <person name="Lapidus A."/>
            <person name="Glavina Del Rio T."/>
            <person name="Nolan M."/>
            <person name="Lucas S."/>
            <person name="Chen F."/>
            <person name="Tice H."/>
            <person name="Cheng J.F."/>
            <person name="Bruce D."/>
            <person name="Goodwin L."/>
            <person name="Pitluck S."/>
            <person name="Mikhailova N."/>
            <person name="Pati A."/>
            <person name="Ivanova N."/>
            <person name="Mavromatis K."/>
            <person name="Chen A."/>
            <person name="Palaniappan K."/>
            <person name="Chain P."/>
            <person name="Land M."/>
            <person name="Hauser L."/>
            <person name="Chang Y.J."/>
            <person name="Jeffries C.D."/>
            <person name="Chertkov O."/>
            <person name="Brettin T."/>
            <person name="Detter J.C."/>
            <person name="Han C."/>
            <person name="Ali Z."/>
            <person name="Tindall B.J."/>
            <person name="Goker M."/>
            <person name="Bristow J."/>
            <person name="Eisen J.A."/>
            <person name="Markowitz V."/>
            <person name="Hugenholtz P."/>
            <person name="Kyrpides N.C."/>
            <person name="Klenk H.P."/>
        </authorList>
    </citation>
    <scope>NUCLEOTIDE SEQUENCE [LARGE SCALE GENOMIC DNA]</scope>
    <source>
        <strain evidence="2">DSM 44928 / JCM 14897 / NBRC 102108 / NRRL B-24433 / ID139908</strain>
    </source>
</reference>
<dbReference type="InParanoid" id="C7Q9I8"/>
<dbReference type="KEGG" id="cai:Caci_5475"/>
<name>C7Q9I8_CATAD</name>
<dbReference type="EMBL" id="CP001700">
    <property type="protein sequence ID" value="ACU74334.1"/>
    <property type="molecule type" value="Genomic_DNA"/>
</dbReference>
<dbReference type="eggNOG" id="ENOG5032TID">
    <property type="taxonomic scope" value="Bacteria"/>
</dbReference>